<dbReference type="RefSeq" id="WP_162367310.1">
    <property type="nucleotide sequence ID" value="NZ_WUBS01000013.1"/>
</dbReference>
<dbReference type="Gene3D" id="1.10.10.10">
    <property type="entry name" value="Winged helix-like DNA-binding domain superfamily/Winged helix DNA-binding domain"/>
    <property type="match status" value="1"/>
</dbReference>
<accession>A0A845SU99</accession>
<evidence type="ECO:0000313" key="3">
    <source>
        <dbReference type="Proteomes" id="UP000461443"/>
    </source>
</evidence>
<reference evidence="2 3" key="2">
    <citation type="submission" date="2020-02" db="EMBL/GenBank/DDBJ databases">
        <title>The new genus of Enterobacteriales.</title>
        <authorList>
            <person name="Kim I.S."/>
        </authorList>
    </citation>
    <scope>NUCLEOTIDE SEQUENCE [LARGE SCALE GENOMIC DNA]</scope>
    <source>
        <strain evidence="2 3">SAP-6</strain>
    </source>
</reference>
<dbReference type="Proteomes" id="UP000461443">
    <property type="component" value="Unassembled WGS sequence"/>
</dbReference>
<dbReference type="GO" id="GO:0003700">
    <property type="term" value="F:DNA-binding transcription factor activity"/>
    <property type="evidence" value="ECO:0007669"/>
    <property type="project" value="InterPro"/>
</dbReference>
<evidence type="ECO:0000313" key="2">
    <source>
        <dbReference type="EMBL" id="NDL64595.1"/>
    </source>
</evidence>
<gene>
    <name evidence="2" type="ORF">GRH90_17815</name>
</gene>
<protein>
    <submittedName>
        <fullName evidence="2">MarR family transcriptional regulator</fullName>
    </submittedName>
</protein>
<sequence length="123" mass="13079">MTESVAMSRLANDGPATTAALARAEGMKPQSMGTTITPLEDLGIVKRTPHAARHRRPPDACRADAAGCPATQKDREAKRMWLSQAIVVLIGSFMTRLDSTLVNIPLSAFGAATLLPLRAQRAA</sequence>
<proteinExistence type="predicted"/>
<dbReference type="EMBL" id="WUBS01000013">
    <property type="protein sequence ID" value="NDL64595.1"/>
    <property type="molecule type" value="Genomic_DNA"/>
</dbReference>
<evidence type="ECO:0000259" key="1">
    <source>
        <dbReference type="Pfam" id="PF01047"/>
    </source>
</evidence>
<dbReference type="InterPro" id="IPR036390">
    <property type="entry name" value="WH_DNA-bd_sf"/>
</dbReference>
<dbReference type="SUPFAM" id="SSF46785">
    <property type="entry name" value="Winged helix' DNA-binding domain"/>
    <property type="match status" value="1"/>
</dbReference>
<comment type="caution">
    <text evidence="2">The sequence shown here is derived from an EMBL/GenBank/DDBJ whole genome shotgun (WGS) entry which is preliminary data.</text>
</comment>
<dbReference type="InterPro" id="IPR036388">
    <property type="entry name" value="WH-like_DNA-bd_sf"/>
</dbReference>
<dbReference type="InterPro" id="IPR000835">
    <property type="entry name" value="HTH_MarR-typ"/>
</dbReference>
<feature type="domain" description="HTH marR-type" evidence="1">
    <location>
        <begin position="1"/>
        <end position="50"/>
    </location>
</feature>
<dbReference type="Pfam" id="PF01047">
    <property type="entry name" value="MarR"/>
    <property type="match status" value="1"/>
</dbReference>
<reference evidence="2 3" key="1">
    <citation type="submission" date="2019-12" db="EMBL/GenBank/DDBJ databases">
        <authorList>
            <person name="Lee S.D."/>
        </authorList>
    </citation>
    <scope>NUCLEOTIDE SEQUENCE [LARGE SCALE GENOMIC DNA]</scope>
    <source>
        <strain evidence="2 3">SAP-6</strain>
    </source>
</reference>
<dbReference type="AlphaFoldDB" id="A0A845SU99"/>
<organism evidence="2 3">
    <name type="scientific">Acerihabitans arboris</name>
    <dbReference type="NCBI Taxonomy" id="2691583"/>
    <lineage>
        <taxon>Bacteria</taxon>
        <taxon>Pseudomonadati</taxon>
        <taxon>Pseudomonadota</taxon>
        <taxon>Gammaproteobacteria</taxon>
        <taxon>Enterobacterales</taxon>
        <taxon>Pectobacteriaceae</taxon>
        <taxon>Acerihabitans</taxon>
    </lineage>
</organism>
<keyword evidence="3" id="KW-1185">Reference proteome</keyword>
<name>A0A845SU99_9GAMM</name>